<dbReference type="STRING" id="6205.A0A0R3XBS8"/>
<sequence length="64" mass="7009">MEDRIVKNHRAKLIVDLEMPELAELVAQRLAGVLSVDNACSILTAAVDLKAPQLADACLSYVFR</sequence>
<dbReference type="AlphaFoldDB" id="A0A0R3XBS8"/>
<protein>
    <submittedName>
        <fullName evidence="3">BACK domain-containing protein</fullName>
    </submittedName>
</protein>
<dbReference type="WBParaSite" id="TTAC_0001100501-mRNA-1">
    <property type="protein sequence ID" value="TTAC_0001100501-mRNA-1"/>
    <property type="gene ID" value="TTAC_0001100501"/>
</dbReference>
<organism evidence="3">
    <name type="scientific">Hydatigena taeniaeformis</name>
    <name type="common">Feline tapeworm</name>
    <name type="synonym">Taenia taeniaeformis</name>
    <dbReference type="NCBI Taxonomy" id="6205"/>
    <lineage>
        <taxon>Eukaryota</taxon>
        <taxon>Metazoa</taxon>
        <taxon>Spiralia</taxon>
        <taxon>Lophotrochozoa</taxon>
        <taxon>Platyhelminthes</taxon>
        <taxon>Cestoda</taxon>
        <taxon>Eucestoda</taxon>
        <taxon>Cyclophyllidea</taxon>
        <taxon>Taeniidae</taxon>
        <taxon>Hydatigera</taxon>
    </lineage>
</organism>
<keyword evidence="2" id="KW-1185">Reference proteome</keyword>
<name>A0A0R3XBS8_HYDTA</name>
<evidence type="ECO:0000313" key="1">
    <source>
        <dbReference type="EMBL" id="VDM35968.1"/>
    </source>
</evidence>
<dbReference type="EMBL" id="UYWX01022676">
    <property type="protein sequence ID" value="VDM35968.1"/>
    <property type="molecule type" value="Genomic_DNA"/>
</dbReference>
<dbReference type="Proteomes" id="UP000274429">
    <property type="component" value="Unassembled WGS sequence"/>
</dbReference>
<accession>A0A0R3XBS8</accession>
<gene>
    <name evidence="1" type="ORF">TTAC_LOCUS10988</name>
</gene>
<dbReference type="InterPro" id="IPR011333">
    <property type="entry name" value="SKP1/BTB/POZ_sf"/>
</dbReference>
<reference evidence="1 2" key="2">
    <citation type="submission" date="2018-11" db="EMBL/GenBank/DDBJ databases">
        <authorList>
            <consortium name="Pathogen Informatics"/>
        </authorList>
    </citation>
    <scope>NUCLEOTIDE SEQUENCE [LARGE SCALE GENOMIC DNA]</scope>
</reference>
<dbReference type="Gene3D" id="3.30.710.10">
    <property type="entry name" value="Potassium Channel Kv1.1, Chain A"/>
    <property type="match status" value="1"/>
</dbReference>
<evidence type="ECO:0000313" key="3">
    <source>
        <dbReference type="WBParaSite" id="TTAC_0001100501-mRNA-1"/>
    </source>
</evidence>
<proteinExistence type="predicted"/>
<reference evidence="3" key="1">
    <citation type="submission" date="2017-02" db="UniProtKB">
        <authorList>
            <consortium name="WormBaseParasite"/>
        </authorList>
    </citation>
    <scope>IDENTIFICATION</scope>
</reference>
<evidence type="ECO:0000313" key="2">
    <source>
        <dbReference type="Proteomes" id="UP000274429"/>
    </source>
</evidence>